<evidence type="ECO:0000313" key="3">
    <source>
        <dbReference type="EMBL" id="XBH20370.1"/>
    </source>
</evidence>
<feature type="transmembrane region" description="Helical" evidence="2">
    <location>
        <begin position="271"/>
        <end position="292"/>
    </location>
</feature>
<feature type="transmembrane region" description="Helical" evidence="2">
    <location>
        <begin position="75"/>
        <end position="98"/>
    </location>
</feature>
<proteinExistence type="predicted"/>
<feature type="transmembrane region" description="Helical" evidence="2">
    <location>
        <begin position="161"/>
        <end position="190"/>
    </location>
</feature>
<sequence length="299" mass="31310">MPKRQKSHRSSATPTVQNTPKAKGKPGHPKPRKGIQDTEFLGRFVDPGFVVLTVLGFLLTAGAVIMLAPDPDDDGLWFLALFAAPTLPTLWSVFAGAVQEKEMGPRIGLAFGRVLGLPFLLSLPMALVGMIVALLPPMAGQIAAVRATGVHSAFPAENGPAVVMVLVIVGIAGGGAAMLAAVLALLLVLIPWAALRQPSDLAAVAVFDERLFTAPQGKPVGRAFAVVILCTVAIPTFLVVGAKYMVAPSYGEALSTALTVFDQPARVWGDAMWVLGIALVPVAVVATTVIWVKMRQLDA</sequence>
<feature type="transmembrane region" description="Helical" evidence="2">
    <location>
        <begin position="110"/>
        <end position="135"/>
    </location>
</feature>
<reference evidence="3" key="1">
    <citation type="submission" date="2024-02" db="EMBL/GenBank/DDBJ databases">
        <title>Tomenella chthoni gen. nov. sp. nov., a member of the family Jonesiaceae isolated from bat guano.</title>
        <authorList>
            <person name="Miller S.L."/>
            <person name="King J."/>
            <person name="Sankaranarayanan K."/>
            <person name="Lawson P.A."/>
        </authorList>
    </citation>
    <scope>NUCLEOTIDE SEQUENCE</scope>
    <source>
        <strain evidence="3">BS-20</strain>
    </source>
</reference>
<feature type="compositionally biased region" description="Basic residues" evidence="1">
    <location>
        <begin position="22"/>
        <end position="33"/>
    </location>
</feature>
<feature type="compositionally biased region" description="Polar residues" evidence="1">
    <location>
        <begin position="10"/>
        <end position="19"/>
    </location>
</feature>
<keyword evidence="2" id="KW-0472">Membrane</keyword>
<evidence type="ECO:0000256" key="2">
    <source>
        <dbReference type="SAM" id="Phobius"/>
    </source>
</evidence>
<keyword evidence="2" id="KW-0812">Transmembrane</keyword>
<evidence type="ECO:0000256" key="1">
    <source>
        <dbReference type="SAM" id="MobiDB-lite"/>
    </source>
</evidence>
<feature type="transmembrane region" description="Helical" evidence="2">
    <location>
        <begin position="49"/>
        <end position="69"/>
    </location>
</feature>
<protein>
    <submittedName>
        <fullName evidence="3">Uncharacterized protein</fullName>
    </submittedName>
</protein>
<feature type="region of interest" description="Disordered" evidence="1">
    <location>
        <begin position="1"/>
        <end position="33"/>
    </location>
</feature>
<dbReference type="EMBL" id="CP146203">
    <property type="protein sequence ID" value="XBH20370.1"/>
    <property type="molecule type" value="Genomic_DNA"/>
</dbReference>
<keyword evidence="2" id="KW-1133">Transmembrane helix</keyword>
<name>A0AAU7DST9_9MICO</name>
<dbReference type="AlphaFoldDB" id="A0AAU7DST9"/>
<accession>A0AAU7DST9</accession>
<feature type="transmembrane region" description="Helical" evidence="2">
    <location>
        <begin position="223"/>
        <end position="246"/>
    </location>
</feature>
<organism evidence="3">
    <name type="scientific">Jonesiaceae bacterium BS-20</name>
    <dbReference type="NCBI Taxonomy" id="3120821"/>
    <lineage>
        <taxon>Bacteria</taxon>
        <taxon>Bacillati</taxon>
        <taxon>Actinomycetota</taxon>
        <taxon>Actinomycetes</taxon>
        <taxon>Micrococcales</taxon>
        <taxon>Jonesiaceae</taxon>
    </lineage>
</organism>
<gene>
    <name evidence="3" type="ORF">V5R04_08910</name>
</gene>